<comment type="caution">
    <text evidence="3">The sequence shown here is derived from an EMBL/GenBank/DDBJ whole genome shotgun (WGS) entry which is preliminary data.</text>
</comment>
<gene>
    <name evidence="3" type="ORF">RHSIM_Rhsim13G0172900</name>
</gene>
<dbReference type="AlphaFoldDB" id="A0A834L6H4"/>
<dbReference type="EMBL" id="WJXA01000013">
    <property type="protein sequence ID" value="KAF7120491.1"/>
    <property type="molecule type" value="Genomic_DNA"/>
</dbReference>
<accession>A0A834L6H4</accession>
<proteinExistence type="predicted"/>
<evidence type="ECO:0000313" key="4">
    <source>
        <dbReference type="Proteomes" id="UP000626092"/>
    </source>
</evidence>
<evidence type="ECO:0000313" key="3">
    <source>
        <dbReference type="EMBL" id="KAF7120491.1"/>
    </source>
</evidence>
<dbReference type="OrthoDB" id="2272416at2759"/>
<feature type="region of interest" description="Disordered" evidence="1">
    <location>
        <begin position="196"/>
        <end position="254"/>
    </location>
</feature>
<feature type="domain" description="Retrotransposon gag" evidence="2">
    <location>
        <begin position="97"/>
        <end position="160"/>
    </location>
</feature>
<protein>
    <recommendedName>
        <fullName evidence="2">Retrotransposon gag domain-containing protein</fullName>
    </recommendedName>
</protein>
<evidence type="ECO:0000259" key="2">
    <source>
        <dbReference type="Pfam" id="PF03732"/>
    </source>
</evidence>
<dbReference type="Proteomes" id="UP000626092">
    <property type="component" value="Unassembled WGS sequence"/>
</dbReference>
<feature type="compositionally biased region" description="Basic and acidic residues" evidence="1">
    <location>
        <begin position="196"/>
        <end position="213"/>
    </location>
</feature>
<feature type="compositionally biased region" description="Polar residues" evidence="1">
    <location>
        <begin position="243"/>
        <end position="252"/>
    </location>
</feature>
<sequence>MNRVLTLLENQQPAIPPPAVRQVPQPQPVRNLDLNLPANPAQQLEPIANEVRVRGFQKLKPLTFSGGIDPIKANEWLETVEKIFLVMRCTKVEKVALAAFNLTGEAQRWWTLMLKTEPRMEWTRFLVVFNQKHIPQSIKDSKSMEFQNLKQRGEMTARRFEVEDSLHPDLRKAIQPLKLPAYAEALDRALMLGKKEENSNRFQESKKQKDYGVKRNCPKLRANGEMQPGNANPGRNENVGRKYNNQTQTGNAAQGLVQGRAYALVPENA</sequence>
<reference evidence="3" key="1">
    <citation type="submission" date="2019-11" db="EMBL/GenBank/DDBJ databases">
        <authorList>
            <person name="Liu Y."/>
            <person name="Hou J."/>
            <person name="Li T.-Q."/>
            <person name="Guan C.-H."/>
            <person name="Wu X."/>
            <person name="Wu H.-Z."/>
            <person name="Ling F."/>
            <person name="Zhang R."/>
            <person name="Shi X.-G."/>
            <person name="Ren J.-P."/>
            <person name="Chen E.-F."/>
            <person name="Sun J.-M."/>
        </authorList>
    </citation>
    <scope>NUCLEOTIDE SEQUENCE</scope>
    <source>
        <strain evidence="3">Adult_tree_wgs_1</strain>
        <tissue evidence="3">Leaves</tissue>
    </source>
</reference>
<dbReference type="Pfam" id="PF03732">
    <property type="entry name" value="Retrotrans_gag"/>
    <property type="match status" value="1"/>
</dbReference>
<evidence type="ECO:0000256" key="1">
    <source>
        <dbReference type="SAM" id="MobiDB-lite"/>
    </source>
</evidence>
<dbReference type="InterPro" id="IPR005162">
    <property type="entry name" value="Retrotrans_gag_dom"/>
</dbReference>
<keyword evidence="4" id="KW-1185">Reference proteome</keyword>
<name>A0A834L6H4_RHOSS</name>
<organism evidence="3 4">
    <name type="scientific">Rhododendron simsii</name>
    <name type="common">Sims's rhododendron</name>
    <dbReference type="NCBI Taxonomy" id="118357"/>
    <lineage>
        <taxon>Eukaryota</taxon>
        <taxon>Viridiplantae</taxon>
        <taxon>Streptophyta</taxon>
        <taxon>Embryophyta</taxon>
        <taxon>Tracheophyta</taxon>
        <taxon>Spermatophyta</taxon>
        <taxon>Magnoliopsida</taxon>
        <taxon>eudicotyledons</taxon>
        <taxon>Gunneridae</taxon>
        <taxon>Pentapetalae</taxon>
        <taxon>asterids</taxon>
        <taxon>Ericales</taxon>
        <taxon>Ericaceae</taxon>
        <taxon>Ericoideae</taxon>
        <taxon>Rhodoreae</taxon>
        <taxon>Rhododendron</taxon>
    </lineage>
</organism>